<dbReference type="InterPro" id="IPR036128">
    <property type="entry name" value="Plus3-like_sf"/>
</dbReference>
<dbReference type="SUPFAM" id="SSF55277">
    <property type="entry name" value="GYF domain"/>
    <property type="match status" value="1"/>
</dbReference>
<dbReference type="SMART" id="SM00719">
    <property type="entry name" value="Plus3"/>
    <property type="match status" value="1"/>
</dbReference>
<dbReference type="InterPro" id="IPR045894">
    <property type="entry name" value="At5g08430-like"/>
</dbReference>
<dbReference type="GO" id="GO:0003677">
    <property type="term" value="F:DNA binding"/>
    <property type="evidence" value="ECO:0007669"/>
    <property type="project" value="InterPro"/>
</dbReference>
<dbReference type="SMART" id="SM00249">
    <property type="entry name" value="PHD"/>
    <property type="match status" value="1"/>
</dbReference>
<dbReference type="SUPFAM" id="SSF47592">
    <property type="entry name" value="SWIB/MDM2 domain"/>
    <property type="match status" value="1"/>
</dbReference>
<gene>
    <name evidence="8" type="ORF">EJB05_49259</name>
</gene>
<name>A0A5J9T4C0_9POAL</name>
<dbReference type="InterPro" id="IPR013083">
    <property type="entry name" value="Znf_RING/FYVE/PHD"/>
</dbReference>
<evidence type="ECO:0000256" key="4">
    <source>
        <dbReference type="SAM" id="MobiDB-lite"/>
    </source>
</evidence>
<feature type="region of interest" description="Disordered" evidence="4">
    <location>
        <begin position="825"/>
        <end position="844"/>
    </location>
</feature>
<dbReference type="OrthoDB" id="1870062at2759"/>
<keyword evidence="9" id="KW-1185">Reference proteome</keyword>
<evidence type="ECO:0000313" key="8">
    <source>
        <dbReference type="EMBL" id="TVU06067.1"/>
    </source>
</evidence>
<reference evidence="8 9" key="1">
    <citation type="journal article" date="2019" name="Sci. Rep.">
        <title>A high-quality genome of Eragrostis curvula grass provides insights into Poaceae evolution and supports new strategies to enhance forage quality.</title>
        <authorList>
            <person name="Carballo J."/>
            <person name="Santos B.A.C.M."/>
            <person name="Zappacosta D."/>
            <person name="Garbus I."/>
            <person name="Selva J.P."/>
            <person name="Gallo C.A."/>
            <person name="Diaz A."/>
            <person name="Albertini E."/>
            <person name="Caccamo M."/>
            <person name="Echenique V."/>
        </authorList>
    </citation>
    <scope>NUCLEOTIDE SEQUENCE [LARGE SCALE GENOMIC DNA]</scope>
    <source>
        <strain evidence="9">cv. Victoria</strain>
        <tissue evidence="8">Leaf</tissue>
    </source>
</reference>
<dbReference type="Pfam" id="PF02213">
    <property type="entry name" value="GYF"/>
    <property type="match status" value="1"/>
</dbReference>
<feature type="compositionally biased region" description="Basic and acidic residues" evidence="4">
    <location>
        <begin position="699"/>
        <end position="714"/>
    </location>
</feature>
<dbReference type="PROSITE" id="PS50829">
    <property type="entry name" value="GYF"/>
    <property type="match status" value="1"/>
</dbReference>
<dbReference type="InterPro" id="IPR055198">
    <property type="entry name" value="NSD_PHD"/>
</dbReference>
<dbReference type="Pfam" id="PF03126">
    <property type="entry name" value="Plus-3"/>
    <property type="match status" value="1"/>
</dbReference>
<feature type="region of interest" description="Disordered" evidence="4">
    <location>
        <begin position="1"/>
        <end position="24"/>
    </location>
</feature>
<dbReference type="CDD" id="cd15568">
    <property type="entry name" value="PHD5_NSD"/>
    <property type="match status" value="1"/>
</dbReference>
<protein>
    <recommendedName>
        <fullName evidence="10">GYF domain-containing protein</fullName>
    </recommendedName>
</protein>
<dbReference type="SUPFAM" id="SSF159042">
    <property type="entry name" value="Plus3-like"/>
    <property type="match status" value="1"/>
</dbReference>
<accession>A0A5J9T4C0</accession>
<feature type="domain" description="GYF" evidence="5">
    <location>
        <begin position="880"/>
        <end position="934"/>
    </location>
</feature>
<dbReference type="InterPro" id="IPR036885">
    <property type="entry name" value="SWIB_MDM2_dom_sf"/>
</dbReference>
<feature type="region of interest" description="Disordered" evidence="4">
    <location>
        <begin position="249"/>
        <end position="291"/>
    </location>
</feature>
<dbReference type="PROSITE" id="PS51360">
    <property type="entry name" value="PLUS3"/>
    <property type="match status" value="1"/>
</dbReference>
<feature type="compositionally biased region" description="Basic and acidic residues" evidence="4">
    <location>
        <begin position="249"/>
        <end position="265"/>
    </location>
</feature>
<dbReference type="Gene3D" id="3.30.40.10">
    <property type="entry name" value="Zinc/RING finger domain, C3HC4 (zinc finger)"/>
    <property type="match status" value="1"/>
</dbReference>
<dbReference type="PROSITE" id="PS51925">
    <property type="entry name" value="SWIB_MDM2"/>
    <property type="match status" value="1"/>
</dbReference>
<dbReference type="GO" id="GO:0008270">
    <property type="term" value="F:zinc ion binding"/>
    <property type="evidence" value="ECO:0007669"/>
    <property type="project" value="UniProtKB-KW"/>
</dbReference>
<evidence type="ECO:0000256" key="2">
    <source>
        <dbReference type="ARBA" id="ARBA00022771"/>
    </source>
</evidence>
<evidence type="ECO:0000259" key="6">
    <source>
        <dbReference type="PROSITE" id="PS51360"/>
    </source>
</evidence>
<comment type="caution">
    <text evidence="8">The sequence shown here is derived from an EMBL/GenBank/DDBJ whole genome shotgun (WGS) entry which is preliminary data.</text>
</comment>
<evidence type="ECO:0000256" key="1">
    <source>
        <dbReference type="ARBA" id="ARBA00022723"/>
    </source>
</evidence>
<keyword evidence="1" id="KW-0479">Metal-binding</keyword>
<dbReference type="InterPro" id="IPR001965">
    <property type="entry name" value="Znf_PHD"/>
</dbReference>
<evidence type="ECO:0000259" key="7">
    <source>
        <dbReference type="PROSITE" id="PS51925"/>
    </source>
</evidence>
<keyword evidence="2" id="KW-0863">Zinc-finger</keyword>
<feature type="non-terminal residue" evidence="8">
    <location>
        <position position="1"/>
    </location>
</feature>
<dbReference type="Gene3D" id="3.30.1490.40">
    <property type="match status" value="1"/>
</dbReference>
<proteinExistence type="predicted"/>
<dbReference type="InterPro" id="IPR003169">
    <property type="entry name" value="GYF"/>
</dbReference>
<dbReference type="PANTHER" id="PTHR46851:SF21">
    <property type="entry name" value="OS01G0884500 PROTEIN"/>
    <property type="match status" value="1"/>
</dbReference>
<dbReference type="CDD" id="cd10567">
    <property type="entry name" value="SWIB-MDM2_like"/>
    <property type="match status" value="1"/>
</dbReference>
<sequence>TIDRRPPPLPHFRRAPEINPHTPGSLRIGAVGFRAGSGEARESSGFCGGFWVGDEFDQAPPRAGAAGRRWRGGESAMSRRTLRSGEEIAEECCFVCKDGGEDLRVCDFRNCLKSYHQRCVDKGAGFPSSAEKFYCDWHICVECRNNSDYQCLCCPFYSVCRNCLQKVKFVKMGKQNKGLCGNCFHLAISIEKNVADPQENIGYKDSNFSGILFKDYWNIIKERECLTLIDLQEAGGLLDRGVNCTHEKDAENFPRGDQKSDKDLSGDCDESEQTLPFDSKSKSDKMKTTMKRKRSKKKTYVGWGTEELIEFLACFGKDTKEPLDESEVVGAVTEYIGKKNLFLGDKKNYFQCDDKLHPLFTRRKVKYNMLHSKLRTHLAANAYSEDEDDDGSEDDNGPVVKKKLLTDIEPKIAMRVPERNKRCFASLNQHNINLLYLRRSLVISLLSHPNTFEQKVVGCIVRIKHNVRSHLCQKATEPFQLGLVTGIKKSREMYKVKGACPDVFLCVAGFLDDIEIPVLSDENIEEDEYNDLIRLVEKGLMKRFTVGEFEEKVAAVHMDIVNNCIDKELQRLEREIDSALDKKKLLSSPAERLRRLAVVPEIIADVEVEKETEVTIAAGNSCLVNRDNALMEATQLVADSINVLNAKPPKGVAECAAESFEVQKEKPPEGATEQAFNAFNILNQESSEGAADQIAGSLRTHEEKSREGATEKMADSYSLSLLNEESSEAASKQGDATREDASEAGEAFSSGLTPGSVLHSPVYKAQGFIPPSITWIDCVVDDDHTQMVAKLNPVTLAKRKVTYPNRSKGGEIPVREVIIIDTSDDDEDEEDLNAPECETVPPPRDMNGGDLHMERLKSASHAQGATNGVHLGQQEPAQGESVWHYVDPQGDSQGPFRLNQLRDWGKEGFFDEGFKVWRTGQTKEHAILLTDALRMNLAGA</sequence>
<feature type="domain" description="Plus3" evidence="6">
    <location>
        <begin position="426"/>
        <end position="561"/>
    </location>
</feature>
<keyword evidence="3" id="KW-0862">Zinc</keyword>
<dbReference type="SMART" id="SM00444">
    <property type="entry name" value="GYF"/>
    <property type="match status" value="1"/>
</dbReference>
<evidence type="ECO:0000256" key="3">
    <source>
        <dbReference type="ARBA" id="ARBA00022833"/>
    </source>
</evidence>
<feature type="compositionally biased region" description="Low complexity" evidence="4">
    <location>
        <begin position="716"/>
        <end position="731"/>
    </location>
</feature>
<dbReference type="AlphaFoldDB" id="A0A5J9T4C0"/>
<feature type="domain" description="DM2" evidence="7">
    <location>
        <begin position="297"/>
        <end position="380"/>
    </location>
</feature>
<dbReference type="Proteomes" id="UP000324897">
    <property type="component" value="Unassembled WGS sequence"/>
</dbReference>
<evidence type="ECO:0000313" key="9">
    <source>
        <dbReference type="Proteomes" id="UP000324897"/>
    </source>
</evidence>
<dbReference type="InterPro" id="IPR004343">
    <property type="entry name" value="Plus-3_dom"/>
</dbReference>
<dbReference type="Gene3D" id="3.90.70.200">
    <property type="entry name" value="Plus-3 domain"/>
    <property type="match status" value="1"/>
</dbReference>
<dbReference type="Pfam" id="PF22908">
    <property type="entry name" value="PHD_NSD"/>
    <property type="match status" value="1"/>
</dbReference>
<dbReference type="Gramene" id="TVU06067">
    <property type="protein sequence ID" value="TVU06067"/>
    <property type="gene ID" value="EJB05_49259"/>
</dbReference>
<dbReference type="Gene3D" id="1.10.245.10">
    <property type="entry name" value="SWIB/MDM2 domain"/>
    <property type="match status" value="1"/>
</dbReference>
<feature type="region of interest" description="Disordered" evidence="4">
    <location>
        <begin position="690"/>
        <end position="755"/>
    </location>
</feature>
<dbReference type="PANTHER" id="PTHR46851">
    <property type="entry name" value="OS01G0884500 PROTEIN"/>
    <property type="match status" value="1"/>
</dbReference>
<dbReference type="EMBL" id="RWGY01000051">
    <property type="protein sequence ID" value="TVU06067.1"/>
    <property type="molecule type" value="Genomic_DNA"/>
</dbReference>
<dbReference type="InterPro" id="IPR003121">
    <property type="entry name" value="SWIB_MDM2_domain"/>
</dbReference>
<dbReference type="InterPro" id="IPR035445">
    <property type="entry name" value="GYF-like_dom_sf"/>
</dbReference>
<organism evidence="8 9">
    <name type="scientific">Eragrostis curvula</name>
    <name type="common">weeping love grass</name>
    <dbReference type="NCBI Taxonomy" id="38414"/>
    <lineage>
        <taxon>Eukaryota</taxon>
        <taxon>Viridiplantae</taxon>
        <taxon>Streptophyta</taxon>
        <taxon>Embryophyta</taxon>
        <taxon>Tracheophyta</taxon>
        <taxon>Spermatophyta</taxon>
        <taxon>Magnoliopsida</taxon>
        <taxon>Liliopsida</taxon>
        <taxon>Poales</taxon>
        <taxon>Poaceae</taxon>
        <taxon>PACMAD clade</taxon>
        <taxon>Chloridoideae</taxon>
        <taxon>Eragrostideae</taxon>
        <taxon>Eragrostidinae</taxon>
        <taxon>Eragrostis</taxon>
    </lineage>
</organism>
<evidence type="ECO:0000259" key="5">
    <source>
        <dbReference type="PROSITE" id="PS50829"/>
    </source>
</evidence>
<dbReference type="Pfam" id="PF02201">
    <property type="entry name" value="SWIB"/>
    <property type="match status" value="1"/>
</dbReference>
<evidence type="ECO:0008006" key="10">
    <source>
        <dbReference type="Google" id="ProtNLM"/>
    </source>
</evidence>